<evidence type="ECO:0000313" key="1">
    <source>
        <dbReference type="EMBL" id="OMP68709.1"/>
    </source>
</evidence>
<reference evidence="1 2" key="1">
    <citation type="submission" date="2016-12" db="EMBL/GenBank/DDBJ databases">
        <title>Domibacillus sp. SAB 38T whole genome sequencing.</title>
        <authorList>
            <person name="Verma A."/>
            <person name="Ojha A.K."/>
            <person name="Krishnamurthi S."/>
        </authorList>
    </citation>
    <scope>NUCLEOTIDE SEQUENCE [LARGE SCALE GENOMIC DNA]</scope>
    <source>
        <strain evidence="1 2">SAB 38</strain>
    </source>
</reference>
<dbReference type="AlphaFoldDB" id="A0A1V2ACK0"/>
<dbReference type="Gene3D" id="3.30.565.10">
    <property type="entry name" value="Histidine kinase-like ATPase, C-terminal domain"/>
    <property type="match status" value="1"/>
</dbReference>
<organism evidence="1 2">
    <name type="scientific">Domibacillus epiphyticus</name>
    <dbReference type="NCBI Taxonomy" id="1714355"/>
    <lineage>
        <taxon>Bacteria</taxon>
        <taxon>Bacillati</taxon>
        <taxon>Bacillota</taxon>
        <taxon>Bacilli</taxon>
        <taxon>Bacillales</taxon>
        <taxon>Bacillaceae</taxon>
        <taxon>Domibacillus</taxon>
    </lineage>
</organism>
<sequence>MLNWEGNLETIEHVHEWLNLCSHVYYGSDSDQTIRVDLSDLGKLSPAGCTVLSSTLDYLNLFFYLDITIPKNRKIISYMERMNFFRVCSPEIKNKFERQTNMDLFYNRHRNNKENKLFEITKCENPDDVGTLHNSITKILKKTSKLPKDRIADIANIVSELGNNALEHAECPPFSCIQYYDYNNVVKIAICDTGKGIYNSLKKAVNSNKPDHVIREAILTTASRHVNDNRGKGLVDVKSRAYNFSNVNFYLRSHNCAYTIEEDDLVVLAKGDYFFGTYFYLTIEV</sequence>
<comment type="caution">
    <text evidence="1">The sequence shown here is derived from an EMBL/GenBank/DDBJ whole genome shotgun (WGS) entry which is preliminary data.</text>
</comment>
<dbReference type="Proteomes" id="UP000188613">
    <property type="component" value="Unassembled WGS sequence"/>
</dbReference>
<gene>
    <name evidence="1" type="ORF">BTO28_01280</name>
</gene>
<evidence type="ECO:0000313" key="2">
    <source>
        <dbReference type="Proteomes" id="UP000188613"/>
    </source>
</evidence>
<name>A0A1V2ACK0_9BACI</name>
<protein>
    <submittedName>
        <fullName evidence="1">Uncharacterized protein</fullName>
    </submittedName>
</protein>
<keyword evidence="2" id="KW-1185">Reference proteome</keyword>
<dbReference type="SUPFAM" id="SSF55874">
    <property type="entry name" value="ATPase domain of HSP90 chaperone/DNA topoisomerase II/histidine kinase"/>
    <property type="match status" value="1"/>
</dbReference>
<dbReference type="STRING" id="1714355.BTO28_01280"/>
<dbReference type="OrthoDB" id="2570799at2"/>
<accession>A0A1V2ACK0</accession>
<dbReference type="EMBL" id="MSFI01000001">
    <property type="protein sequence ID" value="OMP68709.1"/>
    <property type="molecule type" value="Genomic_DNA"/>
</dbReference>
<dbReference type="InterPro" id="IPR036890">
    <property type="entry name" value="HATPase_C_sf"/>
</dbReference>
<dbReference type="RefSeq" id="WP_076763245.1">
    <property type="nucleotide sequence ID" value="NZ_MSFI01000001.1"/>
</dbReference>
<proteinExistence type="predicted"/>